<feature type="domain" description="Sulfotransferase" evidence="4">
    <location>
        <begin position="75"/>
        <end position="113"/>
    </location>
</feature>
<evidence type="ECO:0000313" key="5">
    <source>
        <dbReference type="EnsemblPlants" id="QL02p097672:mrna"/>
    </source>
</evidence>
<accession>A0A7N2L2U0</accession>
<feature type="compositionally biased region" description="Basic and acidic residues" evidence="3">
    <location>
        <begin position="13"/>
        <end position="27"/>
    </location>
</feature>
<keyword evidence="2" id="KW-0808">Transferase</keyword>
<evidence type="ECO:0000256" key="1">
    <source>
        <dbReference type="ARBA" id="ARBA00005771"/>
    </source>
</evidence>
<dbReference type="Proteomes" id="UP000594261">
    <property type="component" value="Chromosome 2"/>
</dbReference>
<dbReference type="AlphaFoldDB" id="A0A7N2L2U0"/>
<protein>
    <recommendedName>
        <fullName evidence="4">Sulfotransferase domain-containing protein</fullName>
    </recommendedName>
</protein>
<organism evidence="5 6">
    <name type="scientific">Quercus lobata</name>
    <name type="common">Valley oak</name>
    <dbReference type="NCBI Taxonomy" id="97700"/>
    <lineage>
        <taxon>Eukaryota</taxon>
        <taxon>Viridiplantae</taxon>
        <taxon>Streptophyta</taxon>
        <taxon>Embryophyta</taxon>
        <taxon>Tracheophyta</taxon>
        <taxon>Spermatophyta</taxon>
        <taxon>Magnoliopsida</taxon>
        <taxon>eudicotyledons</taxon>
        <taxon>Gunneridae</taxon>
        <taxon>Pentapetalae</taxon>
        <taxon>rosids</taxon>
        <taxon>fabids</taxon>
        <taxon>Fagales</taxon>
        <taxon>Fagaceae</taxon>
        <taxon>Quercus</taxon>
    </lineage>
</organism>
<dbReference type="InterPro" id="IPR000863">
    <property type="entry name" value="Sulfotransferase_dom"/>
</dbReference>
<dbReference type="PANTHER" id="PTHR11783">
    <property type="entry name" value="SULFOTRANSFERASE SULT"/>
    <property type="match status" value="1"/>
</dbReference>
<evidence type="ECO:0000313" key="6">
    <source>
        <dbReference type="Proteomes" id="UP000594261"/>
    </source>
</evidence>
<dbReference type="Pfam" id="PF00685">
    <property type="entry name" value="Sulfotransfer_1"/>
    <property type="match status" value="3"/>
</dbReference>
<dbReference type="GO" id="GO:0008146">
    <property type="term" value="F:sulfotransferase activity"/>
    <property type="evidence" value="ECO:0007669"/>
    <property type="project" value="InterPro"/>
</dbReference>
<proteinExistence type="inferred from homology"/>
<dbReference type="InterPro" id="IPR027417">
    <property type="entry name" value="P-loop_NTPase"/>
</dbReference>
<sequence length="705" mass="80551">MESSSSKMSHAPKSNEREEYRSDSEVDNKLKEIMSSVPGKKGVTVTDLYQYEGFWCPLARLEGTLRAQKYFKPQPNQVILSSFPKSGTTWLKALIFAIMTHSHVSESTNPLLTRLSHENPKDVLVSTWHFIRKVLVNEEVSAVEDIPLEDAFEFFCQGLSICGPYWDHLLGYWRASSESPERILFLNERTGPGYPEAARGPRSSEARDPQVMQGSCCRIETTQERLYSAENQRFWVLTGLMRPEIPRQYVSGSHDSTPEEESHFCLEEIYVTCAQLGSFHSTLISLSHRHRPTRSSTSPAYALDPLRRTKPLTHSADPRRRPISLTLEVSALTLSSQTHDKSSSSLQSLYFQPMESSSSKMSHAPESNERQEYQFDSEIDNKLKEIMSSVPRKKGAALTDLDQYEGFWYSLAWLEGMLRAEKHFKPQPNQVILSSFPKSGTTWLKALIFAIMTQSQVSEPTNPLLTRLSHECVPFIETDFRSNSPKLNLDVPLMATHMSYTSLPKSIIDSGCKIVYICRDPKDVLVSTWHFIHKVLVNEEFPTMRDIPLEDAFEFFCQGLSFCGPYWDHLLGYWRASSESPEMILFLKYEDLKNETGYWIKKIAQFIGYPFSLEEEDKGVVQKIIDLCSFENMSSLEVSKNGMMLFENNGVNTIEIKNNTFFRKGKVGDWKNHLTHEMAMQLDQIFEQKLTGSGLTFNVPPPSSR</sequence>
<comment type="similarity">
    <text evidence="1">Belongs to the sulfotransferase 1 family.</text>
</comment>
<evidence type="ECO:0000259" key="4">
    <source>
        <dbReference type="Pfam" id="PF00685"/>
    </source>
</evidence>
<feature type="region of interest" description="Disordered" evidence="3">
    <location>
        <begin position="290"/>
        <end position="320"/>
    </location>
</feature>
<feature type="domain" description="Sulfotransferase" evidence="4">
    <location>
        <begin position="119"/>
        <end position="186"/>
    </location>
</feature>
<keyword evidence="6" id="KW-1185">Reference proteome</keyword>
<reference evidence="5" key="2">
    <citation type="submission" date="2021-01" db="UniProtKB">
        <authorList>
            <consortium name="EnsemblPlants"/>
        </authorList>
    </citation>
    <scope>IDENTIFICATION</scope>
</reference>
<dbReference type="OMA" id="YWRASSE"/>
<dbReference type="Gene3D" id="3.40.50.300">
    <property type="entry name" value="P-loop containing nucleotide triphosphate hydrolases"/>
    <property type="match status" value="3"/>
</dbReference>
<dbReference type="Gramene" id="QL02p097672:mrna">
    <property type="protein sequence ID" value="QL02p097672:mrna"/>
    <property type="gene ID" value="QL02p097672"/>
</dbReference>
<reference evidence="6" key="1">
    <citation type="journal article" date="2016" name="G3 (Bethesda)">
        <title>First Draft Assembly and Annotation of the Genome of a California Endemic Oak Quercus lobata Nee (Fagaceae).</title>
        <authorList>
            <person name="Sork V.L."/>
            <person name="Fitz-Gibbon S.T."/>
            <person name="Puiu D."/>
            <person name="Crepeau M."/>
            <person name="Gugger P.F."/>
            <person name="Sherman R."/>
            <person name="Stevens K."/>
            <person name="Langley C.H."/>
            <person name="Pellegrini M."/>
            <person name="Salzberg S.L."/>
        </authorList>
    </citation>
    <scope>NUCLEOTIDE SEQUENCE [LARGE SCALE GENOMIC DNA]</scope>
    <source>
        <strain evidence="6">cv. SW786</strain>
    </source>
</reference>
<feature type="compositionally biased region" description="Low complexity" evidence="3">
    <location>
        <begin position="1"/>
        <end position="12"/>
    </location>
</feature>
<dbReference type="InParanoid" id="A0A7N2L2U0"/>
<dbReference type="EnsemblPlants" id="QL02p097672:mrna">
    <property type="protein sequence ID" value="QL02p097672:mrna"/>
    <property type="gene ID" value="QL02p097672"/>
</dbReference>
<feature type="domain" description="Sulfotransferase" evidence="4">
    <location>
        <begin position="428"/>
        <end position="694"/>
    </location>
</feature>
<name>A0A7N2L2U0_QUELO</name>
<evidence type="ECO:0000256" key="3">
    <source>
        <dbReference type="SAM" id="MobiDB-lite"/>
    </source>
</evidence>
<dbReference type="SUPFAM" id="SSF52540">
    <property type="entry name" value="P-loop containing nucleoside triphosphate hydrolases"/>
    <property type="match status" value="2"/>
</dbReference>
<evidence type="ECO:0000256" key="2">
    <source>
        <dbReference type="ARBA" id="ARBA00022679"/>
    </source>
</evidence>
<feature type="region of interest" description="Disordered" evidence="3">
    <location>
        <begin position="1"/>
        <end position="27"/>
    </location>
</feature>